<dbReference type="InterPro" id="IPR015421">
    <property type="entry name" value="PyrdxlP-dep_Trfase_major"/>
</dbReference>
<evidence type="ECO:0000256" key="4">
    <source>
        <dbReference type="SAM" id="MobiDB-lite"/>
    </source>
</evidence>
<dbReference type="CDD" id="cd00616">
    <property type="entry name" value="AHBA_syn"/>
    <property type="match status" value="1"/>
</dbReference>
<dbReference type="SUPFAM" id="SSF53383">
    <property type="entry name" value="PLP-dependent transferases"/>
    <property type="match status" value="1"/>
</dbReference>
<keyword evidence="5" id="KW-0808">Transferase</keyword>
<dbReference type="RefSeq" id="WP_260216622.1">
    <property type="nucleotide sequence ID" value="NZ_JAJAGO010000003.1"/>
</dbReference>
<dbReference type="Proteomes" id="UP001156389">
    <property type="component" value="Unassembled WGS sequence"/>
</dbReference>
<dbReference type="GO" id="GO:0008483">
    <property type="term" value="F:transaminase activity"/>
    <property type="evidence" value="ECO:0007669"/>
    <property type="project" value="UniProtKB-KW"/>
</dbReference>
<dbReference type="PIRSF" id="PIRSF000390">
    <property type="entry name" value="PLP_StrS"/>
    <property type="match status" value="1"/>
</dbReference>
<dbReference type="Pfam" id="PF01041">
    <property type="entry name" value="DegT_DnrJ_EryC1"/>
    <property type="match status" value="1"/>
</dbReference>
<dbReference type="Gene3D" id="3.90.1150.10">
    <property type="entry name" value="Aspartate Aminotransferase, domain 1"/>
    <property type="match status" value="1"/>
</dbReference>
<dbReference type="EMBL" id="JAJAGO010000003">
    <property type="protein sequence ID" value="MCT2589615.1"/>
    <property type="molecule type" value="Genomic_DNA"/>
</dbReference>
<keyword evidence="6" id="KW-1185">Reference proteome</keyword>
<evidence type="ECO:0000256" key="1">
    <source>
        <dbReference type="ARBA" id="ARBA00022898"/>
    </source>
</evidence>
<accession>A0ABT2JQH4</accession>
<dbReference type="PANTHER" id="PTHR30244:SF36">
    <property type="entry name" value="3-OXO-GLUCOSE-6-PHOSPHATE:GLUTAMATE AMINOTRANSFERASE"/>
    <property type="match status" value="1"/>
</dbReference>
<gene>
    <name evidence="5" type="ORF">LHJ74_06700</name>
</gene>
<protein>
    <submittedName>
        <fullName evidence="5">DegT/DnrJ/EryC1/StrS family aminotransferase</fullName>
    </submittedName>
</protein>
<comment type="similarity">
    <text evidence="2 3">Belongs to the DegT/DnrJ/EryC1 family.</text>
</comment>
<evidence type="ECO:0000256" key="2">
    <source>
        <dbReference type="ARBA" id="ARBA00037999"/>
    </source>
</evidence>
<evidence type="ECO:0000313" key="5">
    <source>
        <dbReference type="EMBL" id="MCT2589615.1"/>
    </source>
</evidence>
<dbReference type="InterPro" id="IPR015422">
    <property type="entry name" value="PyrdxlP-dep_Trfase_small"/>
</dbReference>
<organism evidence="5 6">
    <name type="scientific">Streptomyces gossypii</name>
    <dbReference type="NCBI Taxonomy" id="2883101"/>
    <lineage>
        <taxon>Bacteria</taxon>
        <taxon>Bacillati</taxon>
        <taxon>Actinomycetota</taxon>
        <taxon>Actinomycetes</taxon>
        <taxon>Kitasatosporales</taxon>
        <taxon>Streptomycetaceae</taxon>
        <taxon>Streptomyces</taxon>
    </lineage>
</organism>
<name>A0ABT2JQH4_9ACTN</name>
<evidence type="ECO:0000256" key="3">
    <source>
        <dbReference type="RuleBase" id="RU004508"/>
    </source>
</evidence>
<proteinExistence type="inferred from homology"/>
<keyword evidence="1 3" id="KW-0663">Pyridoxal phosphate</keyword>
<reference evidence="5 6" key="1">
    <citation type="submission" date="2021-10" db="EMBL/GenBank/DDBJ databases">
        <title>Streptomyces gossypii sp. nov., isolated from soil collected from cotton field.</title>
        <authorList>
            <person name="Ge X."/>
            <person name="Chen X."/>
            <person name="Liu W."/>
        </authorList>
    </citation>
    <scope>NUCLEOTIDE SEQUENCE [LARGE SCALE GENOMIC DNA]</scope>
    <source>
        <strain evidence="5 6">N2-109</strain>
    </source>
</reference>
<dbReference type="InterPro" id="IPR000653">
    <property type="entry name" value="DegT/StrS_aminotransferase"/>
</dbReference>
<comment type="caution">
    <text evidence="5">The sequence shown here is derived from an EMBL/GenBank/DDBJ whole genome shotgun (WGS) entry which is preliminary data.</text>
</comment>
<dbReference type="PANTHER" id="PTHR30244">
    <property type="entry name" value="TRANSAMINASE"/>
    <property type="match status" value="1"/>
</dbReference>
<feature type="compositionally biased region" description="Low complexity" evidence="4">
    <location>
        <begin position="1"/>
        <end position="19"/>
    </location>
</feature>
<evidence type="ECO:0000313" key="6">
    <source>
        <dbReference type="Proteomes" id="UP001156389"/>
    </source>
</evidence>
<dbReference type="InterPro" id="IPR015424">
    <property type="entry name" value="PyrdxlP-dep_Trfase"/>
</dbReference>
<keyword evidence="5" id="KW-0032">Aminotransferase</keyword>
<dbReference type="Gene3D" id="3.40.640.10">
    <property type="entry name" value="Type I PLP-dependent aspartate aminotransferase-like (Major domain)"/>
    <property type="match status" value="1"/>
</dbReference>
<sequence>MTPSASASAQAQTQGQAQAPEGIPFFDPGVLVEDRDAFLAGLREVGTDPEQKFILGRRTAELERKLAERTGAREVVACASGTGGLALALGALGTGPGDEVIVPAYCFAAVAAVVVNSGATPVFADVDPETMVLDPARVEELITPDTKAIIPAHLFTTMADMPRLMEIARRHGTSVVEDAAVAQGAVQGGVPAGRWGDLGVYSFFPIKAFGGPGEGGVVLTDDPASARDVRMLRNHGQDGIHRFLHHRVGHNSRYDEVQAAFQLHRLPGLAERVERRARIVDYYTERFAPLRDKGVVTPPPGRDGRCFHAYALLAPERDALRAHCAAAGVGTQVHYPVPLPLSGAFGRYAAEGDSWPGAERASAQNLAIPLWPRLSEHDIEHIADTVCAFFA</sequence>
<feature type="region of interest" description="Disordered" evidence="4">
    <location>
        <begin position="1"/>
        <end position="22"/>
    </location>
</feature>